<evidence type="ECO:0000256" key="1">
    <source>
        <dbReference type="SAM" id="Phobius"/>
    </source>
</evidence>
<reference evidence="2 3" key="1">
    <citation type="journal article" date="2013" name="Curr. Biol.">
        <title>The Genome of the Foraminiferan Reticulomyxa filosa.</title>
        <authorList>
            <person name="Glockner G."/>
            <person name="Hulsmann N."/>
            <person name="Schleicher M."/>
            <person name="Noegel A.A."/>
            <person name="Eichinger L."/>
            <person name="Gallinger C."/>
            <person name="Pawlowski J."/>
            <person name="Sierra R."/>
            <person name="Euteneuer U."/>
            <person name="Pillet L."/>
            <person name="Moustafa A."/>
            <person name="Platzer M."/>
            <person name="Groth M."/>
            <person name="Szafranski K."/>
            <person name="Schliwa M."/>
        </authorList>
    </citation>
    <scope>NUCLEOTIDE SEQUENCE [LARGE SCALE GENOMIC DNA]</scope>
</reference>
<keyword evidence="1" id="KW-0472">Membrane</keyword>
<accession>X6NN90</accession>
<gene>
    <name evidence="2" type="ORF">RFI_09691</name>
</gene>
<keyword evidence="3" id="KW-1185">Reference proteome</keyword>
<dbReference type="EMBL" id="ASPP01007253">
    <property type="protein sequence ID" value="ETO27441.1"/>
    <property type="molecule type" value="Genomic_DNA"/>
</dbReference>
<dbReference type="AlphaFoldDB" id="X6NN90"/>
<keyword evidence="1" id="KW-0812">Transmembrane</keyword>
<evidence type="ECO:0000313" key="2">
    <source>
        <dbReference type="EMBL" id="ETO27441.1"/>
    </source>
</evidence>
<comment type="caution">
    <text evidence="2">The sequence shown here is derived from an EMBL/GenBank/DDBJ whole genome shotgun (WGS) entry which is preliminary data.</text>
</comment>
<dbReference type="Proteomes" id="UP000023152">
    <property type="component" value="Unassembled WGS sequence"/>
</dbReference>
<evidence type="ECO:0000313" key="3">
    <source>
        <dbReference type="Proteomes" id="UP000023152"/>
    </source>
</evidence>
<organism evidence="2 3">
    <name type="scientific">Reticulomyxa filosa</name>
    <dbReference type="NCBI Taxonomy" id="46433"/>
    <lineage>
        <taxon>Eukaryota</taxon>
        <taxon>Sar</taxon>
        <taxon>Rhizaria</taxon>
        <taxon>Retaria</taxon>
        <taxon>Foraminifera</taxon>
        <taxon>Monothalamids</taxon>
        <taxon>Reticulomyxidae</taxon>
        <taxon>Reticulomyxa</taxon>
    </lineage>
</organism>
<protein>
    <submittedName>
        <fullName evidence="2">Uncharacterized protein</fullName>
    </submittedName>
</protein>
<name>X6NN90_RETFI</name>
<proteinExistence type="predicted"/>
<sequence>MERRFVSHGKKTYLTKEIVQEKNTSMNTEKKNLAWIWVGEKKNLPPKKVKWNILFKCFFFFFSPSPFLMFLKKKKKMHYKFDTRQNQTWEKQITNKARNIPEKLTAKKKKKKLILLMENRITILQTHHPLPCTCTFQMFPKKRKRECKTMCFCEQKKKKIRKIKKTKAKRIIFIFYYFFFF</sequence>
<feature type="transmembrane region" description="Helical" evidence="1">
    <location>
        <begin position="53"/>
        <end position="71"/>
    </location>
</feature>
<keyword evidence="1" id="KW-1133">Transmembrane helix</keyword>